<keyword evidence="4" id="KW-1185">Reference proteome</keyword>
<feature type="domain" description="CWH43-like N-terminal" evidence="2">
    <location>
        <begin position="11"/>
        <end position="219"/>
    </location>
</feature>
<evidence type="ECO:0000259" key="2">
    <source>
        <dbReference type="Pfam" id="PF10277"/>
    </source>
</evidence>
<dbReference type="RefSeq" id="WP_376868094.1">
    <property type="nucleotide sequence ID" value="NZ_JBHRYB010000016.1"/>
</dbReference>
<feature type="transmembrane region" description="Helical" evidence="1">
    <location>
        <begin position="98"/>
        <end position="117"/>
    </location>
</feature>
<keyword evidence="1" id="KW-0812">Transmembrane</keyword>
<feature type="transmembrane region" description="Helical" evidence="1">
    <location>
        <begin position="60"/>
        <end position="78"/>
    </location>
</feature>
<evidence type="ECO:0000256" key="1">
    <source>
        <dbReference type="SAM" id="Phobius"/>
    </source>
</evidence>
<organism evidence="3 4">
    <name type="scientific">Bacterioplanoides pacificum</name>
    <dbReference type="NCBI Taxonomy" id="1171596"/>
    <lineage>
        <taxon>Bacteria</taxon>
        <taxon>Pseudomonadati</taxon>
        <taxon>Pseudomonadota</taxon>
        <taxon>Gammaproteobacteria</taxon>
        <taxon>Oceanospirillales</taxon>
        <taxon>Oceanospirillaceae</taxon>
        <taxon>Bacterioplanoides</taxon>
    </lineage>
</organism>
<dbReference type="EMBL" id="JBHRYB010000016">
    <property type="protein sequence ID" value="MFC3681594.1"/>
    <property type="molecule type" value="Genomic_DNA"/>
</dbReference>
<gene>
    <name evidence="3" type="ORF">ACFOMG_15925</name>
</gene>
<feature type="transmembrane region" description="Helical" evidence="1">
    <location>
        <begin position="12"/>
        <end position="33"/>
    </location>
</feature>
<dbReference type="Pfam" id="PF10277">
    <property type="entry name" value="Frag1"/>
    <property type="match status" value="1"/>
</dbReference>
<feature type="transmembrane region" description="Helical" evidence="1">
    <location>
        <begin position="129"/>
        <end position="149"/>
    </location>
</feature>
<keyword evidence="1" id="KW-1133">Transmembrane helix</keyword>
<keyword evidence="1" id="KW-0472">Membrane</keyword>
<accession>A0ABV7VVN6</accession>
<protein>
    <recommendedName>
        <fullName evidence="2">CWH43-like N-terminal domain-containing protein</fullName>
    </recommendedName>
</protein>
<evidence type="ECO:0000313" key="4">
    <source>
        <dbReference type="Proteomes" id="UP001595722"/>
    </source>
</evidence>
<dbReference type="InterPro" id="IPR019402">
    <property type="entry name" value="CWH43_N"/>
</dbReference>
<comment type="caution">
    <text evidence="3">The sequence shown here is derived from an EMBL/GenBank/DDBJ whole genome shotgun (WGS) entry which is preliminary data.</text>
</comment>
<reference evidence="4" key="1">
    <citation type="journal article" date="2019" name="Int. J. Syst. Evol. Microbiol.">
        <title>The Global Catalogue of Microorganisms (GCM) 10K type strain sequencing project: providing services to taxonomists for standard genome sequencing and annotation.</title>
        <authorList>
            <consortium name="The Broad Institute Genomics Platform"/>
            <consortium name="The Broad Institute Genome Sequencing Center for Infectious Disease"/>
            <person name="Wu L."/>
            <person name="Ma J."/>
        </authorList>
    </citation>
    <scope>NUCLEOTIDE SEQUENCE [LARGE SCALE GENOMIC DNA]</scope>
    <source>
        <strain evidence="4">KCTC 42424</strain>
    </source>
</reference>
<name>A0ABV7VVN6_9GAMM</name>
<proteinExistence type="predicted"/>
<dbReference type="Proteomes" id="UP001595722">
    <property type="component" value="Unassembled WGS sequence"/>
</dbReference>
<sequence>MKPGFTLPQKLALGSFWLSHLTFWFTLLLGMWLGNTPVCIPYISGCTSITATGIPELQGYFFRAGLISACVLFVFWWYCLKSWLIQLAPAKPILTVRWMVSLGIVSSLCLIVATAVLRPDKSQLPWQLHTVGAALFFLISLLVQTRVTFYLRALARQGIDIGSSLPGKWRIIAAQWCFLLLMIGLQLSDSGNAAKNVVEWWMALLIGGYYLSSAQDWSHFRLTDAE</sequence>
<evidence type="ECO:0000313" key="3">
    <source>
        <dbReference type="EMBL" id="MFC3681594.1"/>
    </source>
</evidence>